<evidence type="ECO:0000256" key="5">
    <source>
        <dbReference type="PROSITE-ProRule" id="PRU10137"/>
    </source>
</evidence>
<dbReference type="InterPro" id="IPR050639">
    <property type="entry name" value="SSR_resolvase"/>
</dbReference>
<dbReference type="Pfam" id="PF07508">
    <property type="entry name" value="Recombinase"/>
    <property type="match status" value="1"/>
</dbReference>
<dbReference type="InterPro" id="IPR036162">
    <property type="entry name" value="Resolvase-like_N_sf"/>
</dbReference>
<dbReference type="InterPro" id="IPR006118">
    <property type="entry name" value="Recombinase_CS"/>
</dbReference>
<evidence type="ECO:0000259" key="6">
    <source>
        <dbReference type="PROSITE" id="PS51736"/>
    </source>
</evidence>
<evidence type="ECO:0000256" key="3">
    <source>
        <dbReference type="ARBA" id="ARBA00023172"/>
    </source>
</evidence>
<dbReference type="Pfam" id="PF00239">
    <property type="entry name" value="Resolvase"/>
    <property type="match status" value="1"/>
</dbReference>
<name>A0A2N5GS94_9BACI</name>
<dbReference type="EMBL" id="PGVA01000002">
    <property type="protein sequence ID" value="PLR86518.1"/>
    <property type="molecule type" value="Genomic_DNA"/>
</dbReference>
<dbReference type="CDD" id="cd00338">
    <property type="entry name" value="Ser_Recombinase"/>
    <property type="match status" value="1"/>
</dbReference>
<dbReference type="Gene3D" id="3.40.50.1390">
    <property type="entry name" value="Resolvase, N-terminal catalytic domain"/>
    <property type="match status" value="1"/>
</dbReference>
<keyword evidence="2" id="KW-0238">DNA-binding</keyword>
<dbReference type="InterPro" id="IPR011109">
    <property type="entry name" value="DNA_bind_recombinase_dom"/>
</dbReference>
<feature type="active site" description="O-(5'-phospho-DNA)-serine intermediate" evidence="4 5">
    <location>
        <position position="10"/>
    </location>
</feature>
<dbReference type="InterPro" id="IPR038109">
    <property type="entry name" value="DNA_bind_recomb_sf"/>
</dbReference>
<protein>
    <submittedName>
        <fullName evidence="7">Recombinase family protein</fullName>
    </submittedName>
</protein>
<evidence type="ECO:0000313" key="8">
    <source>
        <dbReference type="EMBL" id="PLS00289.1"/>
    </source>
</evidence>
<dbReference type="SUPFAM" id="SSF53041">
    <property type="entry name" value="Resolvase-like"/>
    <property type="match status" value="1"/>
</dbReference>
<dbReference type="GO" id="GO:0000150">
    <property type="term" value="F:DNA strand exchange activity"/>
    <property type="evidence" value="ECO:0007669"/>
    <property type="project" value="InterPro"/>
</dbReference>
<dbReference type="GO" id="GO:0003677">
    <property type="term" value="F:DNA binding"/>
    <property type="evidence" value="ECO:0007669"/>
    <property type="project" value="UniProtKB-KW"/>
</dbReference>
<dbReference type="PANTHER" id="PTHR30461">
    <property type="entry name" value="DNA-INVERTASE FROM LAMBDOID PROPHAGE"/>
    <property type="match status" value="1"/>
</dbReference>
<keyword evidence="1" id="KW-0229">DNA integration</keyword>
<evidence type="ECO:0000313" key="7">
    <source>
        <dbReference type="EMBL" id="PLR86518.1"/>
    </source>
</evidence>
<dbReference type="EMBL" id="PGVD01000012">
    <property type="protein sequence ID" value="PLS00289.1"/>
    <property type="molecule type" value="Genomic_DNA"/>
</dbReference>
<sequence length="259" mass="29769">MNVVGYIRVSTQGQARDGYSLKYQEDEIKAYCEEQGLNLIHIFRDEGISGAKLNEEALEIDRVGLQEMLAHLSSVQIDYAVVLNTSRLWRSDIVKVLIQRELKKYGCDIKSIEQPFYSIHKKDPNDFLVNGLMELLDQYQRLEIALKLTKGRNKKAKEGGYAGGRATFGYTKQKGEKKELKIHNGHAEVVKRLFQLKQKYKKWSLSRLAEALNEEGYQTTQGKAFTKVQVKRILDRQSFYQGIYTYGQIQANGKHEAII</sequence>
<dbReference type="SMART" id="SM00857">
    <property type="entry name" value="Resolvase"/>
    <property type="match status" value="1"/>
</dbReference>
<dbReference type="InterPro" id="IPR006119">
    <property type="entry name" value="Resolv_N"/>
</dbReference>
<dbReference type="PANTHER" id="PTHR30461:SF23">
    <property type="entry name" value="DNA RECOMBINASE-RELATED"/>
    <property type="match status" value="1"/>
</dbReference>
<dbReference type="Gene3D" id="3.90.1750.20">
    <property type="entry name" value="Putative Large Serine Recombinase, Chain B, Domain 2"/>
    <property type="match status" value="1"/>
</dbReference>
<dbReference type="PROSITE" id="PS00397">
    <property type="entry name" value="RECOMBINASES_1"/>
    <property type="match status" value="1"/>
</dbReference>
<dbReference type="GO" id="GO:0015074">
    <property type="term" value="P:DNA integration"/>
    <property type="evidence" value="ECO:0007669"/>
    <property type="project" value="UniProtKB-KW"/>
</dbReference>
<dbReference type="OrthoDB" id="9811097at2"/>
<reference evidence="7 9" key="1">
    <citation type="submission" date="2017-11" db="EMBL/GenBank/DDBJ databases">
        <title>Comparitive Functional Genomics of Dry Heat Resistant strains isolated from the Viking Spacecraft.</title>
        <authorList>
            <person name="Seuylemezian A."/>
            <person name="Cooper K."/>
            <person name="Vaishampayan P."/>
        </authorList>
    </citation>
    <scope>NUCLEOTIDE SEQUENCE [LARGE SCALE GENOMIC DNA]</scope>
    <source>
        <strain evidence="7 9">M4.6</strain>
    </source>
</reference>
<dbReference type="Proteomes" id="UP000235114">
    <property type="component" value="Unassembled WGS sequence"/>
</dbReference>
<evidence type="ECO:0000256" key="4">
    <source>
        <dbReference type="PIRSR" id="PIRSR606118-50"/>
    </source>
</evidence>
<evidence type="ECO:0000256" key="1">
    <source>
        <dbReference type="ARBA" id="ARBA00022908"/>
    </source>
</evidence>
<reference evidence="8 10" key="2">
    <citation type="submission" date="2017-12" db="EMBL/GenBank/DDBJ databases">
        <title>Comparative Functional Genomics of Dry Heat Resistant strains isolated from the Viking Spacecraft.</title>
        <authorList>
            <person name="Seuylemezian A."/>
            <person name="Cooper K."/>
            <person name="Vaishampayan P."/>
        </authorList>
    </citation>
    <scope>NUCLEOTIDE SEQUENCE [LARGE SCALE GENOMIC DNA]</scope>
    <source>
        <strain evidence="8 10">ATCC 29669</strain>
    </source>
</reference>
<gene>
    <name evidence="7" type="ORF">CU635_00945</name>
    <name evidence="8" type="ORF">CVD25_03350</name>
</gene>
<evidence type="ECO:0000256" key="2">
    <source>
        <dbReference type="ARBA" id="ARBA00023125"/>
    </source>
</evidence>
<proteinExistence type="predicted"/>
<dbReference type="PROSITE" id="PS51736">
    <property type="entry name" value="RECOMBINASES_3"/>
    <property type="match status" value="1"/>
</dbReference>
<comment type="caution">
    <text evidence="7">The sequence shown here is derived from an EMBL/GenBank/DDBJ whole genome shotgun (WGS) entry which is preliminary data.</text>
</comment>
<feature type="domain" description="Resolvase/invertase-type recombinase catalytic" evidence="6">
    <location>
        <begin position="2"/>
        <end position="159"/>
    </location>
</feature>
<keyword evidence="10" id="KW-1185">Reference proteome</keyword>
<evidence type="ECO:0000313" key="10">
    <source>
        <dbReference type="Proteomes" id="UP000235114"/>
    </source>
</evidence>
<evidence type="ECO:0000313" key="9">
    <source>
        <dbReference type="Proteomes" id="UP000234951"/>
    </source>
</evidence>
<dbReference type="Proteomes" id="UP000234951">
    <property type="component" value="Unassembled WGS sequence"/>
</dbReference>
<dbReference type="RefSeq" id="WP_101575303.1">
    <property type="nucleotide sequence ID" value="NZ_PGVA01000002.1"/>
</dbReference>
<keyword evidence="3" id="KW-0233">DNA recombination</keyword>
<accession>A0A2N5GS94</accession>
<organism evidence="7 9">
    <name type="scientific">Bacillus canaveralius</name>
    <dbReference type="NCBI Taxonomy" id="1403243"/>
    <lineage>
        <taxon>Bacteria</taxon>
        <taxon>Bacillati</taxon>
        <taxon>Bacillota</taxon>
        <taxon>Bacilli</taxon>
        <taxon>Bacillales</taxon>
        <taxon>Bacillaceae</taxon>
        <taxon>Bacillus</taxon>
    </lineage>
</organism>
<dbReference type="AlphaFoldDB" id="A0A2N5GS94"/>